<dbReference type="AlphaFoldDB" id="A0A4S8LU06"/>
<feature type="region of interest" description="Disordered" evidence="1">
    <location>
        <begin position="108"/>
        <end position="193"/>
    </location>
</feature>
<dbReference type="OrthoDB" id="3263231at2759"/>
<evidence type="ECO:0000313" key="3">
    <source>
        <dbReference type="Proteomes" id="UP000297245"/>
    </source>
</evidence>
<protein>
    <submittedName>
        <fullName evidence="2">Uncharacterized protein</fullName>
    </submittedName>
</protein>
<accession>A0A4S8LU06</accession>
<dbReference type="EMBL" id="ML179260">
    <property type="protein sequence ID" value="THU93056.1"/>
    <property type="molecule type" value="Genomic_DNA"/>
</dbReference>
<feature type="compositionally biased region" description="Gly residues" evidence="1">
    <location>
        <begin position="176"/>
        <end position="193"/>
    </location>
</feature>
<reference evidence="2 3" key="1">
    <citation type="journal article" date="2019" name="Nat. Ecol. Evol.">
        <title>Megaphylogeny resolves global patterns of mushroom evolution.</title>
        <authorList>
            <person name="Varga T."/>
            <person name="Krizsan K."/>
            <person name="Foldi C."/>
            <person name="Dima B."/>
            <person name="Sanchez-Garcia M."/>
            <person name="Sanchez-Ramirez S."/>
            <person name="Szollosi G.J."/>
            <person name="Szarkandi J.G."/>
            <person name="Papp V."/>
            <person name="Albert L."/>
            <person name="Andreopoulos W."/>
            <person name="Angelini C."/>
            <person name="Antonin V."/>
            <person name="Barry K.W."/>
            <person name="Bougher N.L."/>
            <person name="Buchanan P."/>
            <person name="Buyck B."/>
            <person name="Bense V."/>
            <person name="Catcheside P."/>
            <person name="Chovatia M."/>
            <person name="Cooper J."/>
            <person name="Damon W."/>
            <person name="Desjardin D."/>
            <person name="Finy P."/>
            <person name="Geml J."/>
            <person name="Haridas S."/>
            <person name="Hughes K."/>
            <person name="Justo A."/>
            <person name="Karasinski D."/>
            <person name="Kautmanova I."/>
            <person name="Kiss B."/>
            <person name="Kocsube S."/>
            <person name="Kotiranta H."/>
            <person name="LaButti K.M."/>
            <person name="Lechner B.E."/>
            <person name="Liimatainen K."/>
            <person name="Lipzen A."/>
            <person name="Lukacs Z."/>
            <person name="Mihaltcheva S."/>
            <person name="Morgado L.N."/>
            <person name="Niskanen T."/>
            <person name="Noordeloos M.E."/>
            <person name="Ohm R.A."/>
            <person name="Ortiz-Santana B."/>
            <person name="Ovrebo C."/>
            <person name="Racz N."/>
            <person name="Riley R."/>
            <person name="Savchenko A."/>
            <person name="Shiryaev A."/>
            <person name="Soop K."/>
            <person name="Spirin V."/>
            <person name="Szebenyi C."/>
            <person name="Tomsovsky M."/>
            <person name="Tulloss R.E."/>
            <person name="Uehling J."/>
            <person name="Grigoriev I.V."/>
            <person name="Vagvolgyi C."/>
            <person name="Papp T."/>
            <person name="Martin F.M."/>
            <person name="Miettinen O."/>
            <person name="Hibbett D.S."/>
            <person name="Nagy L.G."/>
        </authorList>
    </citation>
    <scope>NUCLEOTIDE SEQUENCE [LARGE SCALE GENOMIC DNA]</scope>
    <source>
        <strain evidence="2 3">CBS 962.96</strain>
    </source>
</reference>
<dbReference type="Proteomes" id="UP000297245">
    <property type="component" value="Unassembled WGS sequence"/>
</dbReference>
<evidence type="ECO:0000313" key="2">
    <source>
        <dbReference type="EMBL" id="THU93056.1"/>
    </source>
</evidence>
<gene>
    <name evidence="2" type="ORF">K435DRAFT_861892</name>
</gene>
<proteinExistence type="predicted"/>
<sequence length="193" mass="21133">MNIIDLRLVGNDSNKEEQEEGRSLVFLVRDLQLFAVWEDRHKDRAGSLVLKGMGVGVGVVGGSIQVLAVMDVNEVWSYIMLVWTRMLDKEGMWMDGVEEATRRRMYLAGGPGAQQGPSEGRPAPRDNPNTSGVLVHRDGERVPEPQQPETLEGPEEIPLIYDSLVLDGDERPRNGKGIGDGGEGGASGGQRRK</sequence>
<keyword evidence="3" id="KW-1185">Reference proteome</keyword>
<name>A0A4S8LU06_DENBC</name>
<evidence type="ECO:0000256" key="1">
    <source>
        <dbReference type="SAM" id="MobiDB-lite"/>
    </source>
</evidence>
<organism evidence="2 3">
    <name type="scientific">Dendrothele bispora (strain CBS 962.96)</name>
    <dbReference type="NCBI Taxonomy" id="1314807"/>
    <lineage>
        <taxon>Eukaryota</taxon>
        <taxon>Fungi</taxon>
        <taxon>Dikarya</taxon>
        <taxon>Basidiomycota</taxon>
        <taxon>Agaricomycotina</taxon>
        <taxon>Agaricomycetes</taxon>
        <taxon>Agaricomycetidae</taxon>
        <taxon>Agaricales</taxon>
        <taxon>Agaricales incertae sedis</taxon>
        <taxon>Dendrothele</taxon>
    </lineage>
</organism>